<dbReference type="Proteomes" id="UP000001022">
    <property type="component" value="Chromosome"/>
</dbReference>
<proteinExistence type="predicted"/>
<accession>Q7VN97</accession>
<dbReference type="HOGENOM" id="CLU_3382111_0_0_6"/>
<dbReference type="EMBL" id="AE017143">
    <property type="protein sequence ID" value="AAP95589.1"/>
    <property type="molecule type" value="Genomic_DNA"/>
</dbReference>
<reference evidence="2" key="1">
    <citation type="submission" date="2003-06" db="EMBL/GenBank/DDBJ databases">
        <title>The complete genome sequence of Haemophilus ducreyi.</title>
        <authorList>
            <person name="Munson R.S. Jr."/>
            <person name="Ray W.C."/>
            <person name="Mahairas G."/>
            <person name="Sabo P."/>
            <person name="Mungur R."/>
            <person name="Johnson L."/>
            <person name="Nguyen D."/>
            <person name="Wang J."/>
            <person name="Forst C."/>
            <person name="Hood L."/>
        </authorList>
    </citation>
    <scope>NUCLEOTIDE SEQUENCE [LARGE SCALE GENOMIC DNA]</scope>
    <source>
        <strain evidence="2">35000HP / ATCC 700724</strain>
    </source>
</reference>
<protein>
    <submittedName>
        <fullName evidence="1">Uncharacterized protein</fullName>
    </submittedName>
</protein>
<sequence length="33" mass="3739">MFSLLFHLQKSLKTPPLSHKLIIFNASVSLIVD</sequence>
<dbReference type="KEGG" id="hdu:HD_0664"/>
<evidence type="ECO:0000313" key="1">
    <source>
        <dbReference type="EMBL" id="AAP95589.1"/>
    </source>
</evidence>
<organism evidence="1 2">
    <name type="scientific">Haemophilus ducreyi (strain 35000HP / ATCC 700724)</name>
    <dbReference type="NCBI Taxonomy" id="233412"/>
    <lineage>
        <taxon>Bacteria</taxon>
        <taxon>Pseudomonadati</taxon>
        <taxon>Pseudomonadota</taxon>
        <taxon>Gammaproteobacteria</taxon>
        <taxon>Pasteurellales</taxon>
        <taxon>Pasteurellaceae</taxon>
        <taxon>Haemophilus</taxon>
    </lineage>
</organism>
<dbReference type="STRING" id="233412.HD_0664"/>
<name>Q7VN97_HAEDU</name>
<gene>
    <name evidence="1" type="ordered locus">HD_0664</name>
</gene>
<keyword evidence="2" id="KW-1185">Reference proteome</keyword>
<evidence type="ECO:0000313" key="2">
    <source>
        <dbReference type="Proteomes" id="UP000001022"/>
    </source>
</evidence>
<dbReference type="AlphaFoldDB" id="Q7VN97"/>